<dbReference type="Pfam" id="PF07980">
    <property type="entry name" value="SusD_RagB"/>
    <property type="match status" value="1"/>
</dbReference>
<evidence type="ECO:0000313" key="14">
    <source>
        <dbReference type="Proteomes" id="UP000286063"/>
    </source>
</evidence>
<keyword evidence="5" id="KW-0998">Cell outer membrane</keyword>
<evidence type="ECO:0000259" key="6">
    <source>
        <dbReference type="Pfam" id="PF07980"/>
    </source>
</evidence>
<dbReference type="InterPro" id="IPR011990">
    <property type="entry name" value="TPR-like_helical_dom_sf"/>
</dbReference>
<proteinExistence type="inferred from homology"/>
<evidence type="ECO:0000313" key="13">
    <source>
        <dbReference type="Proteomes" id="UP000286038"/>
    </source>
</evidence>
<protein>
    <submittedName>
        <fullName evidence="10">RagB/SusD family nutrient uptake outer membrane protein</fullName>
    </submittedName>
</protein>
<dbReference type="Proteomes" id="UP000286038">
    <property type="component" value="Unassembled WGS sequence"/>
</dbReference>
<dbReference type="GO" id="GO:0009279">
    <property type="term" value="C:cell outer membrane"/>
    <property type="evidence" value="ECO:0007669"/>
    <property type="project" value="UniProtKB-SubCell"/>
</dbReference>
<evidence type="ECO:0000256" key="5">
    <source>
        <dbReference type="ARBA" id="ARBA00023237"/>
    </source>
</evidence>
<dbReference type="RefSeq" id="WP_027201045.1">
    <property type="nucleotide sequence ID" value="NZ_CABJDM010000018.1"/>
</dbReference>
<name>A0A413IIQ9_9BACT</name>
<keyword evidence="15" id="KW-1185">Reference proteome</keyword>
<feature type="domain" description="SusD-like N-terminal" evidence="7">
    <location>
        <begin position="96"/>
        <end position="231"/>
    </location>
</feature>
<dbReference type="Proteomes" id="UP000283589">
    <property type="component" value="Unassembled WGS sequence"/>
</dbReference>
<dbReference type="Gene3D" id="1.25.40.390">
    <property type="match status" value="1"/>
</dbReference>
<evidence type="ECO:0000313" key="11">
    <source>
        <dbReference type="EMBL" id="RHM41685.1"/>
    </source>
</evidence>
<dbReference type="GeneID" id="93098341"/>
<evidence type="ECO:0000256" key="2">
    <source>
        <dbReference type="ARBA" id="ARBA00006275"/>
    </source>
</evidence>
<dbReference type="InterPro" id="IPR012944">
    <property type="entry name" value="SusD_RagB_dom"/>
</dbReference>
<reference evidence="8 15" key="2">
    <citation type="submission" date="2021-02" db="EMBL/GenBank/DDBJ databases">
        <title>FDA dAtabase for Regulatory Grade micrObial Sequences (FDA-ARGOS): Supporting development and validation of Infectious Disease Dx tests.</title>
        <authorList>
            <person name="Carlson P."/>
            <person name="Fischbach M."/>
            <person name="Hastie J."/>
            <person name="Bilen M."/>
            <person name="Cheng A."/>
            <person name="Tallon L."/>
            <person name="Sadzewicz L."/>
            <person name="Zhao X."/>
            <person name="Boylan J."/>
            <person name="Ott S."/>
            <person name="Bowen H."/>
            <person name="Vavikolanu K."/>
            <person name="Mehta A."/>
            <person name="Aluvathingal J."/>
            <person name="Nadendla S."/>
            <person name="Yan Y."/>
            <person name="Sichtig H."/>
        </authorList>
    </citation>
    <scope>NUCLEOTIDE SEQUENCE [LARGE SCALE GENOMIC DNA]</scope>
    <source>
        <strain evidence="8 15">FDAARGOS_1229</strain>
    </source>
</reference>
<evidence type="ECO:0000256" key="4">
    <source>
        <dbReference type="ARBA" id="ARBA00023136"/>
    </source>
</evidence>
<evidence type="ECO:0000259" key="7">
    <source>
        <dbReference type="Pfam" id="PF14322"/>
    </source>
</evidence>
<dbReference type="Pfam" id="PF14322">
    <property type="entry name" value="SusD-like_3"/>
    <property type="match status" value="1"/>
</dbReference>
<evidence type="ECO:0000256" key="1">
    <source>
        <dbReference type="ARBA" id="ARBA00004442"/>
    </source>
</evidence>
<evidence type="ECO:0000313" key="10">
    <source>
        <dbReference type="EMBL" id="RGY12594.1"/>
    </source>
</evidence>
<dbReference type="InterPro" id="IPR033985">
    <property type="entry name" value="SusD-like_N"/>
</dbReference>
<dbReference type="OrthoDB" id="5694214at2"/>
<sequence>MKQVIIYILSFLGILSQMSCDDQLNALPTQSKVVGNVIVDQKSAEVALNGVYYRFAEGGDDRGTPSTQWGYSQEIVPAYLSGYITRTSGGNLDENASVQATDGSVEGIWSYCYTLINAANGVISQMEPLPTSMFEGERKAEIIAEAKIMRAYGHYHLLRYFTQFYDTKSEYGALLRDEFVTTTNIAQSRDNVENTYKLILEDLEEGIKNAPLENKNIYSNRWIAKALKARVLILRGNTEDYEEVITLTSDIIENGPYELEEHVRDIFQTKGLTSKEVMLGIQPLPNQVTRYDTYIYNNSAQYKATPMFKNLLKDDPREEWMLGLLSPKDTIYAITKYVGEKIEECYAIRLTEMYLLKAEATVRAGKDLGDAKEPLKTVMGHAGITDFTKIDAITDRDELLYEIYKETVKNLMFEDGIEWSMLLRFPMEVILKVKPAIREKNYIILPIPAAEFEKNPTIGDQNPGYSKI</sequence>
<dbReference type="EMBL" id="CP069450">
    <property type="protein sequence ID" value="QRO49012.1"/>
    <property type="molecule type" value="Genomic_DNA"/>
</dbReference>
<dbReference type="EMBL" id="QRZA01000001">
    <property type="protein sequence ID" value="RGV36719.1"/>
    <property type="molecule type" value="Genomic_DNA"/>
</dbReference>
<evidence type="ECO:0000313" key="12">
    <source>
        <dbReference type="Proteomes" id="UP000283589"/>
    </source>
</evidence>
<evidence type="ECO:0000313" key="8">
    <source>
        <dbReference type="EMBL" id="QRO49012.1"/>
    </source>
</evidence>
<dbReference type="EMBL" id="QRPV01000018">
    <property type="protein sequence ID" value="RHM41685.1"/>
    <property type="molecule type" value="Genomic_DNA"/>
</dbReference>
<evidence type="ECO:0000313" key="9">
    <source>
        <dbReference type="EMBL" id="RGV36719.1"/>
    </source>
</evidence>
<dbReference type="AlphaFoldDB" id="A0A413IIQ9"/>
<gene>
    <name evidence="9" type="ORF">DWW18_00540</name>
    <name evidence="11" type="ORF">DWZ68_13035</name>
    <name evidence="10" type="ORF">DXA50_17690</name>
    <name evidence="8" type="ORF">I6J59_13900</name>
</gene>
<comment type="subcellular location">
    <subcellularLocation>
        <location evidence="1">Cell outer membrane</location>
    </subcellularLocation>
</comment>
<dbReference type="Proteomes" id="UP000286063">
    <property type="component" value="Unassembled WGS sequence"/>
</dbReference>
<evidence type="ECO:0000313" key="15">
    <source>
        <dbReference type="Proteomes" id="UP000654720"/>
    </source>
</evidence>
<feature type="domain" description="RagB/SusD" evidence="6">
    <location>
        <begin position="343"/>
        <end position="415"/>
    </location>
</feature>
<dbReference type="Proteomes" id="UP000654720">
    <property type="component" value="Chromosome"/>
</dbReference>
<reference evidence="12 13" key="1">
    <citation type="submission" date="2018-08" db="EMBL/GenBank/DDBJ databases">
        <title>A genome reference for cultivated species of the human gut microbiota.</title>
        <authorList>
            <person name="Zou Y."/>
            <person name="Xue W."/>
            <person name="Luo G."/>
        </authorList>
    </citation>
    <scope>NUCLEOTIDE SEQUENCE [LARGE SCALE GENOMIC DNA]</scope>
    <source>
        <strain evidence="9 12">AF14-49</strain>
        <strain evidence="11 13">AF34-33</strain>
        <strain evidence="10 14">OF02-7</strain>
    </source>
</reference>
<dbReference type="SUPFAM" id="SSF48452">
    <property type="entry name" value="TPR-like"/>
    <property type="match status" value="1"/>
</dbReference>
<keyword evidence="3" id="KW-0732">Signal</keyword>
<dbReference type="EMBL" id="QSCR01000042">
    <property type="protein sequence ID" value="RGY12594.1"/>
    <property type="molecule type" value="Genomic_DNA"/>
</dbReference>
<organism evidence="10 14">
    <name type="scientific">Butyricimonas virosa</name>
    <dbReference type="NCBI Taxonomy" id="544645"/>
    <lineage>
        <taxon>Bacteria</taxon>
        <taxon>Pseudomonadati</taxon>
        <taxon>Bacteroidota</taxon>
        <taxon>Bacteroidia</taxon>
        <taxon>Bacteroidales</taxon>
        <taxon>Odoribacteraceae</taxon>
        <taxon>Butyricimonas</taxon>
    </lineage>
</organism>
<dbReference type="STRING" id="1121130.GCA_000519105_02310"/>
<comment type="similarity">
    <text evidence="2">Belongs to the SusD family.</text>
</comment>
<evidence type="ECO:0000256" key="3">
    <source>
        <dbReference type="ARBA" id="ARBA00022729"/>
    </source>
</evidence>
<accession>A0A413IIQ9</accession>
<keyword evidence="4" id="KW-0472">Membrane</keyword>